<dbReference type="Proteomes" id="UP000028582">
    <property type="component" value="Unassembled WGS sequence"/>
</dbReference>
<dbReference type="AlphaFoldDB" id="A0A081AMU5"/>
<feature type="region of interest" description="Disordered" evidence="1">
    <location>
        <begin position="1"/>
        <end position="26"/>
    </location>
</feature>
<feature type="compositionally biased region" description="Polar residues" evidence="1">
    <location>
        <begin position="138"/>
        <end position="148"/>
    </location>
</feature>
<name>A0A081AMU5_PHYNI</name>
<feature type="region of interest" description="Disordered" evidence="1">
    <location>
        <begin position="48"/>
        <end position="307"/>
    </location>
</feature>
<feature type="compositionally biased region" description="Basic and acidic residues" evidence="1">
    <location>
        <begin position="55"/>
        <end position="106"/>
    </location>
</feature>
<feature type="compositionally biased region" description="Low complexity" evidence="1">
    <location>
        <begin position="107"/>
        <end position="117"/>
    </location>
</feature>
<comment type="caution">
    <text evidence="2">The sequence shown here is derived from an EMBL/GenBank/DDBJ whole genome shotgun (WGS) entry which is preliminary data.</text>
</comment>
<evidence type="ECO:0000256" key="1">
    <source>
        <dbReference type="SAM" id="MobiDB-lite"/>
    </source>
</evidence>
<feature type="compositionally biased region" description="Polar residues" evidence="1">
    <location>
        <begin position="156"/>
        <end position="167"/>
    </location>
</feature>
<evidence type="ECO:0000313" key="2">
    <source>
        <dbReference type="EMBL" id="ETO80206.1"/>
    </source>
</evidence>
<protein>
    <submittedName>
        <fullName evidence="2">Uncharacterized protein</fullName>
    </submittedName>
</protein>
<accession>A0A081AMU5</accession>
<feature type="compositionally biased region" description="Basic and acidic residues" evidence="1">
    <location>
        <begin position="17"/>
        <end position="26"/>
    </location>
</feature>
<evidence type="ECO:0000313" key="3">
    <source>
        <dbReference type="Proteomes" id="UP000028582"/>
    </source>
</evidence>
<proteinExistence type="predicted"/>
<organism evidence="2 3">
    <name type="scientific">Phytophthora nicotianae P1976</name>
    <dbReference type="NCBI Taxonomy" id="1317066"/>
    <lineage>
        <taxon>Eukaryota</taxon>
        <taxon>Sar</taxon>
        <taxon>Stramenopiles</taxon>
        <taxon>Oomycota</taxon>
        <taxon>Peronosporomycetes</taxon>
        <taxon>Peronosporales</taxon>
        <taxon>Peronosporaceae</taxon>
        <taxon>Phytophthora</taxon>
    </lineage>
</organism>
<feature type="compositionally biased region" description="Basic and acidic residues" evidence="1">
    <location>
        <begin position="208"/>
        <end position="219"/>
    </location>
</feature>
<sequence length="307" mass="34162">MDFFNKAKEALSGGSDSSKKDDKKDSDSIFTKAMGAVEKYQVKEKAVEYAQKQVAKREEEKHQPGYVEKKDKSIIDKAKEAAEDFLAKQGDKPKENPVSKPAESRSRSSSSSSSSSSDSEKERLKGSQNPPVVVQQGIPPSTEANINGSFGRMNLESENPSSSSKYETYQEYWSRRGAVDSSETRPSYTQSPPLNTPGVENSSSYYQSEREALSYDDRNYQGGNYASGQYQNPAEYYPSGGERNFDDRSYPRGSDSQRYQGSEEYGRSGGERNYPSYSNEPVSGYGQMGGTYGNSMPYRNYTSNDHV</sequence>
<dbReference type="EMBL" id="ANJA01001016">
    <property type="protein sequence ID" value="ETO80206.1"/>
    <property type="molecule type" value="Genomic_DNA"/>
</dbReference>
<feature type="compositionally biased region" description="Polar residues" evidence="1">
    <location>
        <begin position="184"/>
        <end position="207"/>
    </location>
</feature>
<gene>
    <name evidence="2" type="ORF">F444_05220</name>
</gene>
<reference evidence="2 3" key="1">
    <citation type="submission" date="2013-11" db="EMBL/GenBank/DDBJ databases">
        <title>The Genome Sequence of Phytophthora parasitica P1976.</title>
        <authorList>
            <consortium name="The Broad Institute Genomics Platform"/>
            <person name="Russ C."/>
            <person name="Tyler B."/>
            <person name="Panabieres F."/>
            <person name="Shan W."/>
            <person name="Tripathy S."/>
            <person name="Grunwald N."/>
            <person name="Machado M."/>
            <person name="Johnson C.S."/>
            <person name="Walker B."/>
            <person name="Young S."/>
            <person name="Zeng Q."/>
            <person name="Gargeya S."/>
            <person name="Fitzgerald M."/>
            <person name="Haas B."/>
            <person name="Abouelleil A."/>
            <person name="Allen A.W."/>
            <person name="Alvarado L."/>
            <person name="Arachchi H.M."/>
            <person name="Berlin A.M."/>
            <person name="Chapman S.B."/>
            <person name="Gainer-Dewar J."/>
            <person name="Goldberg J."/>
            <person name="Griggs A."/>
            <person name="Gujja S."/>
            <person name="Hansen M."/>
            <person name="Howarth C."/>
            <person name="Imamovic A."/>
            <person name="Ireland A."/>
            <person name="Larimer J."/>
            <person name="McCowan C."/>
            <person name="Murphy C."/>
            <person name="Pearson M."/>
            <person name="Poon T.W."/>
            <person name="Priest M."/>
            <person name="Roberts A."/>
            <person name="Saif S."/>
            <person name="Shea T."/>
            <person name="Sisk P."/>
            <person name="Sykes S."/>
            <person name="Wortman J."/>
            <person name="Nusbaum C."/>
            <person name="Birren B."/>
        </authorList>
    </citation>
    <scope>NUCLEOTIDE SEQUENCE [LARGE SCALE GENOMIC DNA]</scope>
    <source>
        <strain evidence="2 3">P1976</strain>
    </source>
</reference>
<feature type="compositionally biased region" description="Polar residues" evidence="1">
    <location>
        <begin position="221"/>
        <end position="232"/>
    </location>
</feature>
<dbReference type="OrthoDB" id="165996at2759"/>